<dbReference type="PANTHER" id="PTHR34826">
    <property type="entry name" value="UPF0590 PROTEIN C409.17C"/>
    <property type="match status" value="1"/>
</dbReference>
<gene>
    <name evidence="3" type="ORF">K437DRAFT_74193</name>
</gene>
<dbReference type="InParanoid" id="A0A066WGV9"/>
<proteinExistence type="predicted"/>
<feature type="region of interest" description="Disordered" evidence="1">
    <location>
        <begin position="553"/>
        <end position="581"/>
    </location>
</feature>
<dbReference type="Proteomes" id="UP000027361">
    <property type="component" value="Unassembled WGS sequence"/>
</dbReference>
<organism evidence="3 4">
    <name type="scientific">Tilletiaria anomala (strain ATCC 24038 / CBS 436.72 / UBC 951)</name>
    <dbReference type="NCBI Taxonomy" id="1037660"/>
    <lineage>
        <taxon>Eukaryota</taxon>
        <taxon>Fungi</taxon>
        <taxon>Dikarya</taxon>
        <taxon>Basidiomycota</taxon>
        <taxon>Ustilaginomycotina</taxon>
        <taxon>Exobasidiomycetes</taxon>
        <taxon>Georgefischeriales</taxon>
        <taxon>Tilletiariaceae</taxon>
        <taxon>Tilletiaria</taxon>
    </lineage>
</organism>
<dbReference type="EMBL" id="JMSN01000020">
    <property type="protein sequence ID" value="KDN49940.1"/>
    <property type="molecule type" value="Genomic_DNA"/>
</dbReference>
<feature type="compositionally biased region" description="Basic residues" evidence="1">
    <location>
        <begin position="525"/>
        <end position="534"/>
    </location>
</feature>
<dbReference type="OMA" id="APFNAGM"/>
<reference evidence="3 4" key="1">
    <citation type="submission" date="2014-05" db="EMBL/GenBank/DDBJ databases">
        <title>Draft genome sequence of a rare smut relative, Tilletiaria anomala UBC 951.</title>
        <authorList>
            <consortium name="DOE Joint Genome Institute"/>
            <person name="Toome M."/>
            <person name="Kuo A."/>
            <person name="Henrissat B."/>
            <person name="Lipzen A."/>
            <person name="Tritt A."/>
            <person name="Yoshinaga Y."/>
            <person name="Zane M."/>
            <person name="Barry K."/>
            <person name="Grigoriev I.V."/>
            <person name="Spatafora J.W."/>
            <person name="Aimea M.C."/>
        </authorList>
    </citation>
    <scope>NUCLEOTIDE SEQUENCE [LARGE SCALE GENOMIC DNA]</scope>
    <source>
        <strain evidence="3 4">UBC 951</strain>
    </source>
</reference>
<feature type="region of interest" description="Disordered" evidence="1">
    <location>
        <begin position="493"/>
        <end position="538"/>
    </location>
</feature>
<feature type="domain" description="Domain of unknown function at the cortex 1" evidence="2">
    <location>
        <begin position="3"/>
        <end position="150"/>
    </location>
</feature>
<feature type="domain" description="Domain of unknown function at the cortex 1" evidence="2">
    <location>
        <begin position="761"/>
        <end position="869"/>
    </location>
</feature>
<protein>
    <recommendedName>
        <fullName evidence="2">Domain of unknown function at the cortex 1 domain-containing protein</fullName>
    </recommendedName>
</protein>
<sequence>MPRLLVKVGPDREHMEVCRLNDMYRPHEINSEHFVGRVLVRIINAPGANEGEEGREYFQDRSRKFSIQIEGRFKKPWKGSEVLFGSDFDKWIAFPRAPFTAGMRVAQMIDPCTFYDEHPPSGRPYIMSPYCACMNTLCAWPAPSRAHDAVVVLRHAPGPHTHVTGSLATQGGGGGSALPHHAISPNSGAQGNGSPMMDLNDQEKKPDGQASLVASPPGSDNEGDGEDDGDVVPVESLERKKKGAEANGEEVPAAVEKPKRRSWFGGFGGGPPKEERKLKKYWRFVGFKQDPRVRAFLEAHHASLDKLDRQPSRSGRGTPRPASSAHTTGAPSTTASANVSAPGSTRMSPATSMQGSAPGHVGGAGSASADGSITASPVIPSGYVLSNQGGVILPPERPFSPGSASGQNKAAGTIATGAINMPLLHRLGTGLRDQGGKTPEPPSIISPSLMAQVETVILREPSPLRQEQRPNSIVNTTTQISATPALMQAAAVLPPRRGTSSTDGVERVSTTTNTKDNAKEEKHHANSKPTRKISLHNPLKVLKPKAALHALNFGKKDDSDDEEEMSAPPGKKSHSRSSSITSVVIQTPAPAPAQAQAQTQAQTQAPVAQETTLVAEPAAPLVNAAYMQHQEAEPALQEFVHAAAPQQPQPQPVAEHEPQCDVPLGPPLQRITTSVRQEMEKFAQGDGLTEGDFRLADRLRQTHLTSPPPPPSFSRSGHGRAANISSGSDHAAGIGASVGVGATAPQGGESDAEWHSTLDEELGPWRFSDPGTDMIEDNAFIFTHESVSVPRRRKYFADAKHREDFVYDPDVVYGSAFFSDMMDFNTFDLHIGPVRINVHRFFKDMPVRYTLRAANDESITFCTISFELV</sequence>
<evidence type="ECO:0000313" key="3">
    <source>
        <dbReference type="EMBL" id="KDN49940.1"/>
    </source>
</evidence>
<dbReference type="RefSeq" id="XP_013244454.1">
    <property type="nucleotide sequence ID" value="XM_013389000.1"/>
</dbReference>
<evidence type="ECO:0000256" key="1">
    <source>
        <dbReference type="SAM" id="MobiDB-lite"/>
    </source>
</evidence>
<evidence type="ECO:0000259" key="2">
    <source>
        <dbReference type="Pfam" id="PF08588"/>
    </source>
</evidence>
<feature type="compositionally biased region" description="Polar residues" evidence="1">
    <location>
        <begin position="498"/>
        <end position="515"/>
    </location>
</feature>
<dbReference type="FunCoup" id="A0A066WGV9">
    <property type="interactions" value="1"/>
</dbReference>
<dbReference type="GeneID" id="25267777"/>
<comment type="caution">
    <text evidence="3">The sequence shown here is derived from an EMBL/GenBank/DDBJ whole genome shotgun (WGS) entry which is preliminary data.</text>
</comment>
<feature type="region of interest" description="Disordered" evidence="1">
    <location>
        <begin position="161"/>
        <end position="274"/>
    </location>
</feature>
<dbReference type="InterPro" id="IPR013897">
    <property type="entry name" value="Duc1"/>
</dbReference>
<keyword evidence="4" id="KW-1185">Reference proteome</keyword>
<dbReference type="OrthoDB" id="2119945at2759"/>
<dbReference type="HOGENOM" id="CLU_021760_0_0_1"/>
<name>A0A066WGV9_TILAU</name>
<feature type="region of interest" description="Disordered" evidence="1">
    <location>
        <begin position="702"/>
        <end position="755"/>
    </location>
</feature>
<evidence type="ECO:0000313" key="4">
    <source>
        <dbReference type="Proteomes" id="UP000027361"/>
    </source>
</evidence>
<feature type="region of interest" description="Disordered" evidence="1">
    <location>
        <begin position="644"/>
        <end position="668"/>
    </location>
</feature>
<feature type="region of interest" description="Disordered" evidence="1">
    <location>
        <begin position="304"/>
        <end position="371"/>
    </location>
</feature>
<dbReference type="PANTHER" id="PTHR34826:SF1">
    <property type="entry name" value="UPF0590 PROTEIN C594.01"/>
    <property type="match status" value="1"/>
</dbReference>
<feature type="compositionally biased region" description="Low complexity" evidence="1">
    <location>
        <begin position="731"/>
        <end position="744"/>
    </location>
</feature>
<dbReference type="Pfam" id="PF08588">
    <property type="entry name" value="Duc1"/>
    <property type="match status" value="2"/>
</dbReference>
<feature type="compositionally biased region" description="Acidic residues" evidence="1">
    <location>
        <begin position="221"/>
        <end position="230"/>
    </location>
</feature>
<feature type="compositionally biased region" description="Polar residues" evidence="1">
    <location>
        <begin position="184"/>
        <end position="193"/>
    </location>
</feature>
<accession>A0A066WGV9</accession>
<feature type="compositionally biased region" description="Polar residues" evidence="1">
    <location>
        <begin position="324"/>
        <end position="354"/>
    </location>
</feature>
<dbReference type="AlphaFoldDB" id="A0A066WGV9"/>